<protein>
    <submittedName>
        <fullName evidence="2">Uncharacterized protein</fullName>
    </submittedName>
</protein>
<reference evidence="2 3" key="1">
    <citation type="submission" date="2023-03" db="EMBL/GenBank/DDBJ databases">
        <title>Complete genome sequences of several Auritidibacter ignavus strains isolated from ear infections.</title>
        <authorList>
            <person name="Baehr T."/>
            <person name="Baumhoegger A.M."/>
        </authorList>
    </citation>
    <scope>NUCLEOTIDE SEQUENCE [LARGE SCALE GENOMIC DNA]</scope>
    <source>
        <strain evidence="2 3">BABAE-6</strain>
    </source>
</reference>
<keyword evidence="3" id="KW-1185">Reference proteome</keyword>
<sequence>MSIKATDGWIIGIIAFAIVGSISFFVMGDTFGGTAIYGVISALIFLTILLGFVVLNSRGSRNTQDDDDDDI</sequence>
<feature type="transmembrane region" description="Helical" evidence="1">
    <location>
        <begin position="34"/>
        <end position="55"/>
    </location>
</feature>
<accession>A0AAJ6AKA8</accession>
<evidence type="ECO:0000256" key="1">
    <source>
        <dbReference type="SAM" id="Phobius"/>
    </source>
</evidence>
<keyword evidence="1" id="KW-0812">Transmembrane</keyword>
<dbReference type="EMBL" id="CP122566">
    <property type="protein sequence ID" value="WGH93784.1"/>
    <property type="molecule type" value="Genomic_DNA"/>
</dbReference>
<gene>
    <name evidence="2" type="ORF">QDX21_03020</name>
</gene>
<keyword evidence="1" id="KW-1133">Transmembrane helix</keyword>
<evidence type="ECO:0000313" key="2">
    <source>
        <dbReference type="EMBL" id="WGH93784.1"/>
    </source>
</evidence>
<dbReference type="AlphaFoldDB" id="A0AAJ6AKA8"/>
<proteinExistence type="predicted"/>
<name>A0AAJ6AKA8_9MICC</name>
<feature type="transmembrane region" description="Helical" evidence="1">
    <location>
        <begin position="9"/>
        <end position="28"/>
    </location>
</feature>
<keyword evidence="1" id="KW-0472">Membrane</keyword>
<organism evidence="2 3">
    <name type="scientific">Auritidibacter ignavus</name>
    <dbReference type="NCBI Taxonomy" id="678932"/>
    <lineage>
        <taxon>Bacteria</taxon>
        <taxon>Bacillati</taxon>
        <taxon>Actinomycetota</taxon>
        <taxon>Actinomycetes</taxon>
        <taxon>Micrococcales</taxon>
        <taxon>Micrococcaceae</taxon>
        <taxon>Auritidibacter</taxon>
    </lineage>
</organism>
<dbReference type="Proteomes" id="UP001224674">
    <property type="component" value="Chromosome"/>
</dbReference>
<evidence type="ECO:0000313" key="3">
    <source>
        <dbReference type="Proteomes" id="UP001224674"/>
    </source>
</evidence>
<dbReference type="RefSeq" id="WP_110110392.1">
    <property type="nucleotide sequence ID" value="NZ_CP122562.1"/>
</dbReference>